<feature type="signal peptide" evidence="18">
    <location>
        <begin position="1"/>
        <end position="16"/>
    </location>
</feature>
<evidence type="ECO:0000256" key="10">
    <source>
        <dbReference type="ARBA" id="ARBA00023180"/>
    </source>
</evidence>
<protein>
    <recommendedName>
        <fullName evidence="5">Multiple inositol polyphosphate phosphatase 1</fullName>
        <ecNumber evidence="4">3.1.3.62</ecNumber>
        <ecNumber evidence="3">3.1.3.80</ecNumber>
    </recommendedName>
    <alternativeName>
        <fullName evidence="11">2,3-bisphosphoglycerate 3-phosphatase</fullName>
    </alternativeName>
</protein>
<dbReference type="PANTHER" id="PTHR20963">
    <property type="entry name" value="MULTIPLE INOSITOL POLYPHOSPHATE PHOSPHATASE-RELATED"/>
    <property type="match status" value="1"/>
</dbReference>
<keyword evidence="7 18" id="KW-0732">Signal</keyword>
<keyword evidence="10" id="KW-0325">Glycoprotein</keyword>
<gene>
    <name evidence="19" type="primary">HaOG207061</name>
    <name evidence="19" type="ORF">B5X24_HaOG207061</name>
</gene>
<dbReference type="Pfam" id="PF00328">
    <property type="entry name" value="His_Phos_2"/>
    <property type="match status" value="1"/>
</dbReference>
<feature type="active site" description="Nucleophile" evidence="16">
    <location>
        <position position="61"/>
    </location>
</feature>
<keyword evidence="6" id="KW-1003">Cell membrane</keyword>
<name>A0A2W1BJ61_HELAM</name>
<dbReference type="EMBL" id="KZ150021">
    <property type="protein sequence ID" value="PZC74898.1"/>
    <property type="molecule type" value="Genomic_DNA"/>
</dbReference>
<dbReference type="PANTHER" id="PTHR20963:SF8">
    <property type="entry name" value="MULTIPLE INOSITOL POLYPHOSPHATE PHOSPHATASE 1"/>
    <property type="match status" value="1"/>
</dbReference>
<dbReference type="GO" id="GO:0003993">
    <property type="term" value="F:acid phosphatase activity"/>
    <property type="evidence" value="ECO:0007669"/>
    <property type="project" value="TreeGrafter"/>
</dbReference>
<comment type="catalytic activity">
    <reaction evidence="13">
        <text>1D-myo-inositol 1,2,4,5,6-pentakisphosphate + H2O = 1D-myo-inositol 1,2,5,6-tetrakisphosphate + phosphate</text>
        <dbReference type="Rhea" id="RHEA:77115"/>
        <dbReference type="ChEBI" id="CHEBI:15377"/>
        <dbReference type="ChEBI" id="CHEBI:43474"/>
        <dbReference type="ChEBI" id="CHEBI:57798"/>
        <dbReference type="ChEBI" id="CHEBI:195535"/>
        <dbReference type="EC" id="3.1.3.62"/>
    </reaction>
    <physiologicalReaction direction="left-to-right" evidence="13">
        <dbReference type="Rhea" id="RHEA:77116"/>
    </physiologicalReaction>
</comment>
<keyword evidence="17" id="KW-1015">Disulfide bond</keyword>
<dbReference type="GO" id="GO:0005886">
    <property type="term" value="C:plasma membrane"/>
    <property type="evidence" value="ECO:0007669"/>
    <property type="project" value="UniProtKB-SubCell"/>
</dbReference>
<dbReference type="InterPro" id="IPR033379">
    <property type="entry name" value="Acid_Pase_AS"/>
</dbReference>
<keyword evidence="9" id="KW-0472">Membrane</keyword>
<comment type="catalytic activity">
    <reaction evidence="12">
        <text>1D-myo-inositol 1,2,5,6-tetrakisphosphate + H2O = 1D-myo-inositol 1,2,6-trisphosphate + phosphate</text>
        <dbReference type="Rhea" id="RHEA:77119"/>
        <dbReference type="ChEBI" id="CHEBI:15377"/>
        <dbReference type="ChEBI" id="CHEBI:43474"/>
        <dbReference type="ChEBI" id="CHEBI:195535"/>
        <dbReference type="ChEBI" id="CHEBI:195537"/>
        <dbReference type="EC" id="3.1.3.62"/>
    </reaction>
    <physiologicalReaction direction="left-to-right" evidence="12">
        <dbReference type="Rhea" id="RHEA:77120"/>
    </physiologicalReaction>
</comment>
<evidence type="ECO:0000256" key="15">
    <source>
        <dbReference type="ARBA" id="ARBA00043832"/>
    </source>
</evidence>
<dbReference type="OrthoDB" id="6509975at2759"/>
<evidence type="ECO:0000256" key="6">
    <source>
        <dbReference type="ARBA" id="ARBA00022475"/>
    </source>
</evidence>
<organism evidence="19 20">
    <name type="scientific">Helicoverpa armigera</name>
    <name type="common">Cotton bollworm</name>
    <name type="synonym">Heliothis armigera</name>
    <dbReference type="NCBI Taxonomy" id="29058"/>
    <lineage>
        <taxon>Eukaryota</taxon>
        <taxon>Metazoa</taxon>
        <taxon>Ecdysozoa</taxon>
        <taxon>Arthropoda</taxon>
        <taxon>Hexapoda</taxon>
        <taxon>Insecta</taxon>
        <taxon>Pterygota</taxon>
        <taxon>Neoptera</taxon>
        <taxon>Endopterygota</taxon>
        <taxon>Lepidoptera</taxon>
        <taxon>Glossata</taxon>
        <taxon>Ditrysia</taxon>
        <taxon>Noctuoidea</taxon>
        <taxon>Noctuidae</taxon>
        <taxon>Heliothinae</taxon>
        <taxon>Helicoverpa</taxon>
    </lineage>
</organism>
<sequence>MLRLLLVVLTVVNVRACYWNAQCTYQLFGSKTPYDTVRGDIRDHPLPAHCQAVSIWTLNRHGNRNPGTSVTVGMKEVADLRDEIINSYLSGTSQLCAQDIEDFRKFNWNSTLETTQSYLTGVGYEELYDIAKRIREKYPHLLYGSADKFYLRPTNEQRTITSCAAFAHGFTDGKNLNLTIDEPRTRDDVIRPYENCDRYQQDVKAGPTLAYQLDSYFISPEYIAIQNAVQYRLGLSTKLNASSIFSMYEMCRFLRSWTKTLKSPWCAPFTEQDLITLEYYDDIRHYYRNGYGSWVNENLGRLPLKDLYDNFLDVVQGKGRKLNAYFTHDTMMEMVFCALGLYKEDPPIQALLMDPERVWRTSYIGAFSGNLMAVLNSCLESGTQHSYKVQLFINEKPTPICPLTGCTWEEFQEKFKPFTNANLDFCSMTYVHDVEDEHTSPSTNAAPPTKAFWNWY</sequence>
<evidence type="ECO:0000256" key="3">
    <source>
        <dbReference type="ARBA" id="ARBA00012976"/>
    </source>
</evidence>
<dbReference type="GO" id="GO:0034417">
    <property type="term" value="F:bisphosphoglycerate 3-phosphatase activity"/>
    <property type="evidence" value="ECO:0007669"/>
    <property type="project" value="UniProtKB-EC"/>
</dbReference>
<evidence type="ECO:0000256" key="11">
    <source>
        <dbReference type="ARBA" id="ARBA00031642"/>
    </source>
</evidence>
<dbReference type="GO" id="GO:0052745">
    <property type="term" value="F:inositol phosphate phosphatase activity"/>
    <property type="evidence" value="ECO:0007669"/>
    <property type="project" value="TreeGrafter"/>
</dbReference>
<dbReference type="SUPFAM" id="SSF53254">
    <property type="entry name" value="Phosphoglycerate mutase-like"/>
    <property type="match status" value="1"/>
</dbReference>
<evidence type="ECO:0000256" key="5">
    <source>
        <dbReference type="ARBA" id="ARBA00018097"/>
    </source>
</evidence>
<dbReference type="InterPro" id="IPR000560">
    <property type="entry name" value="His_Pase_clade-2"/>
</dbReference>
<dbReference type="Proteomes" id="UP000249218">
    <property type="component" value="Unassembled WGS sequence"/>
</dbReference>
<dbReference type="Gene3D" id="3.40.50.1240">
    <property type="entry name" value="Phosphoglycerate mutase-like"/>
    <property type="match status" value="1"/>
</dbReference>
<feature type="disulfide bond" evidence="17">
    <location>
        <begin position="50"/>
        <end position="378"/>
    </location>
</feature>
<proteinExistence type="inferred from homology"/>
<keyword evidence="8" id="KW-0378">Hydrolase</keyword>
<evidence type="ECO:0000256" key="17">
    <source>
        <dbReference type="PIRSR" id="PIRSR000894-2"/>
    </source>
</evidence>
<reference evidence="19 20" key="1">
    <citation type="journal article" date="2017" name="BMC Biol.">
        <title>Genomic innovations, transcriptional plasticity and gene loss underlying the evolution and divergence of two highly polyphagous and invasive Helicoverpa pest species.</title>
        <authorList>
            <person name="Pearce S.L."/>
            <person name="Clarke D.F."/>
            <person name="East P.D."/>
            <person name="Elfekih S."/>
            <person name="Gordon K.H."/>
            <person name="Jermiin L.S."/>
            <person name="McGaughran A."/>
            <person name="Oakeshott J.G."/>
            <person name="Papanikolaou A."/>
            <person name="Perera O.P."/>
            <person name="Rane R.V."/>
            <person name="Richards S."/>
            <person name="Tay W.T."/>
            <person name="Walsh T.K."/>
            <person name="Anderson A."/>
            <person name="Anderson C.J."/>
            <person name="Asgari S."/>
            <person name="Board P.G."/>
            <person name="Bretschneider A."/>
            <person name="Campbell P.M."/>
            <person name="Chertemps T."/>
            <person name="Christeller J.T."/>
            <person name="Coppin C.W."/>
            <person name="Downes S.J."/>
            <person name="Duan G."/>
            <person name="Farnsworth C.A."/>
            <person name="Good R.T."/>
            <person name="Han L.B."/>
            <person name="Han Y.C."/>
            <person name="Hatje K."/>
            <person name="Horne I."/>
            <person name="Huang Y.P."/>
            <person name="Hughes D.S."/>
            <person name="Jacquin-Joly E."/>
            <person name="James W."/>
            <person name="Jhangiani S."/>
            <person name="Kollmar M."/>
            <person name="Kuwar S.S."/>
            <person name="Li S."/>
            <person name="Liu N.Y."/>
            <person name="Maibeche M.T."/>
            <person name="Miller J.R."/>
            <person name="Montagne N."/>
            <person name="Perry T."/>
            <person name="Qu J."/>
            <person name="Song S.V."/>
            <person name="Sutton G.G."/>
            <person name="Vogel H."/>
            <person name="Walenz B.P."/>
            <person name="Xu W."/>
            <person name="Zhang H.J."/>
            <person name="Zou Z."/>
            <person name="Batterham P."/>
            <person name="Edwards O.R."/>
            <person name="Feyereisen R."/>
            <person name="Gibbs R.A."/>
            <person name="Heckel D.G."/>
            <person name="McGrath A."/>
            <person name="Robin C."/>
            <person name="Scherer S.E."/>
            <person name="Worley K.C."/>
            <person name="Wu Y.D."/>
        </authorList>
    </citation>
    <scope>NUCLEOTIDE SEQUENCE [LARGE SCALE GENOMIC DNA]</scope>
    <source>
        <strain evidence="19">Harm_GR_Male_#8</strain>
        <tissue evidence="19">Whole organism</tissue>
    </source>
</reference>
<dbReference type="CDD" id="cd07061">
    <property type="entry name" value="HP_HAP_like"/>
    <property type="match status" value="1"/>
</dbReference>
<dbReference type="EC" id="3.1.3.62" evidence="4"/>
<dbReference type="AlphaFoldDB" id="A0A2W1BJ61"/>
<feature type="disulfide bond" evidence="17">
    <location>
        <begin position="251"/>
        <end position="266"/>
    </location>
</feature>
<evidence type="ECO:0000256" key="7">
    <source>
        <dbReference type="ARBA" id="ARBA00022729"/>
    </source>
</evidence>
<evidence type="ECO:0000256" key="9">
    <source>
        <dbReference type="ARBA" id="ARBA00023136"/>
    </source>
</evidence>
<dbReference type="InterPro" id="IPR016274">
    <property type="entry name" value="Histidine_acid_Pase_euk"/>
</dbReference>
<evidence type="ECO:0000313" key="20">
    <source>
        <dbReference type="Proteomes" id="UP000249218"/>
    </source>
</evidence>
<dbReference type="InterPro" id="IPR029033">
    <property type="entry name" value="His_PPase_superfam"/>
</dbReference>
<accession>A0A2W1BJ61</accession>
<dbReference type="EC" id="3.1.3.80" evidence="3"/>
<dbReference type="PIRSF" id="PIRSF000894">
    <property type="entry name" value="Acid_phosphatase"/>
    <property type="match status" value="1"/>
</dbReference>
<feature type="chain" id="PRO_5015959185" description="Multiple inositol polyphosphate phosphatase 1" evidence="18">
    <location>
        <begin position="17"/>
        <end position="456"/>
    </location>
</feature>
<evidence type="ECO:0000313" key="19">
    <source>
        <dbReference type="EMBL" id="PZC74898.1"/>
    </source>
</evidence>
<evidence type="ECO:0000256" key="1">
    <source>
        <dbReference type="ARBA" id="ARBA00004236"/>
    </source>
</evidence>
<comment type="catalytic activity">
    <reaction evidence="15">
        <text>(2R)-2,3-bisphosphoglycerate + H2O = (2R)-2-phosphoglycerate + phosphate</text>
        <dbReference type="Rhea" id="RHEA:27381"/>
        <dbReference type="ChEBI" id="CHEBI:15377"/>
        <dbReference type="ChEBI" id="CHEBI:43474"/>
        <dbReference type="ChEBI" id="CHEBI:58248"/>
        <dbReference type="ChEBI" id="CHEBI:58289"/>
        <dbReference type="EC" id="3.1.3.80"/>
    </reaction>
    <physiologicalReaction direction="left-to-right" evidence="15">
        <dbReference type="Rhea" id="RHEA:27382"/>
    </physiologicalReaction>
</comment>
<evidence type="ECO:0000256" key="12">
    <source>
        <dbReference type="ARBA" id="ARBA00043668"/>
    </source>
</evidence>
<evidence type="ECO:0000256" key="14">
    <source>
        <dbReference type="ARBA" id="ARBA00043691"/>
    </source>
</evidence>
<evidence type="ECO:0000256" key="13">
    <source>
        <dbReference type="ARBA" id="ARBA00043671"/>
    </source>
</evidence>
<evidence type="ECO:0000256" key="16">
    <source>
        <dbReference type="PIRSR" id="PIRSR000894-1"/>
    </source>
</evidence>
<dbReference type="PROSITE" id="PS00778">
    <property type="entry name" value="HIS_ACID_PHOSPHAT_2"/>
    <property type="match status" value="1"/>
</dbReference>
<comment type="subcellular location">
    <subcellularLocation>
        <location evidence="1">Cell membrane</location>
    </subcellularLocation>
</comment>
<comment type="catalytic activity">
    <reaction evidence="14">
        <text>1D-myo-inositol hexakisphosphate + H2O = 1D-myo-inositol 1,2,4,5,6-pentakisphosphate + phosphate</text>
        <dbReference type="Rhea" id="RHEA:16989"/>
        <dbReference type="ChEBI" id="CHEBI:15377"/>
        <dbReference type="ChEBI" id="CHEBI:43474"/>
        <dbReference type="ChEBI" id="CHEBI:57798"/>
        <dbReference type="ChEBI" id="CHEBI:58130"/>
        <dbReference type="EC" id="3.1.3.62"/>
    </reaction>
    <physiologicalReaction direction="left-to-right" evidence="14">
        <dbReference type="Rhea" id="RHEA:16990"/>
    </physiologicalReaction>
</comment>
<evidence type="ECO:0000256" key="18">
    <source>
        <dbReference type="SAM" id="SignalP"/>
    </source>
</evidence>
<evidence type="ECO:0000256" key="2">
    <source>
        <dbReference type="ARBA" id="ARBA00008422"/>
    </source>
</evidence>
<feature type="active site" description="Proton donor" evidence="16">
    <location>
        <position position="329"/>
    </location>
</feature>
<keyword evidence="20" id="KW-1185">Reference proteome</keyword>
<evidence type="ECO:0000256" key="4">
    <source>
        <dbReference type="ARBA" id="ARBA00013040"/>
    </source>
</evidence>
<comment type="similarity">
    <text evidence="2">Belongs to the histidine acid phosphatase family. MINPP1 subfamily.</text>
</comment>
<evidence type="ECO:0000256" key="8">
    <source>
        <dbReference type="ARBA" id="ARBA00022801"/>
    </source>
</evidence>